<comment type="caution">
    <text evidence="4">The sequence shown here is derived from an EMBL/GenBank/DDBJ whole genome shotgun (WGS) entry which is preliminary data.</text>
</comment>
<dbReference type="InterPro" id="IPR003599">
    <property type="entry name" value="Ig_sub"/>
</dbReference>
<dbReference type="Gene3D" id="2.60.40.10">
    <property type="entry name" value="Immunoglobulins"/>
    <property type="match status" value="3"/>
</dbReference>
<dbReference type="InterPro" id="IPR007110">
    <property type="entry name" value="Ig-like_dom"/>
</dbReference>
<feature type="domain" description="Ig-like" evidence="3">
    <location>
        <begin position="126"/>
        <end position="215"/>
    </location>
</feature>
<evidence type="ECO:0000259" key="3">
    <source>
        <dbReference type="PROSITE" id="PS50835"/>
    </source>
</evidence>
<dbReference type="GO" id="GO:0007156">
    <property type="term" value="P:homophilic cell adhesion via plasma membrane adhesion molecules"/>
    <property type="evidence" value="ECO:0007669"/>
    <property type="project" value="TreeGrafter"/>
</dbReference>
<dbReference type="PANTHER" id="PTHR45080">
    <property type="entry name" value="CONTACTIN 5"/>
    <property type="match status" value="1"/>
</dbReference>
<dbReference type="AlphaFoldDB" id="A0A8S3TT41"/>
<evidence type="ECO:0000313" key="5">
    <source>
        <dbReference type="Proteomes" id="UP000683360"/>
    </source>
</evidence>
<accession>A0A8S3TT41</accession>
<dbReference type="InterPro" id="IPR050958">
    <property type="entry name" value="Cell_Adh-Cytoskel_Orgn"/>
</dbReference>
<dbReference type="InterPro" id="IPR013783">
    <property type="entry name" value="Ig-like_fold"/>
</dbReference>
<dbReference type="SUPFAM" id="SSF48726">
    <property type="entry name" value="Immunoglobulin"/>
    <property type="match status" value="3"/>
</dbReference>
<dbReference type="CDD" id="cd00096">
    <property type="entry name" value="Ig"/>
    <property type="match status" value="1"/>
</dbReference>
<keyword evidence="5" id="KW-1185">Reference proteome</keyword>
<name>A0A8S3TT41_MYTED</name>
<protein>
    <recommendedName>
        <fullName evidence="3">Ig-like domain-containing protein</fullName>
    </recommendedName>
</protein>
<dbReference type="GO" id="GO:0005886">
    <property type="term" value="C:plasma membrane"/>
    <property type="evidence" value="ECO:0007669"/>
    <property type="project" value="TreeGrafter"/>
</dbReference>
<evidence type="ECO:0000256" key="2">
    <source>
        <dbReference type="ARBA" id="ARBA00023157"/>
    </source>
</evidence>
<dbReference type="PANTHER" id="PTHR45080:SF8">
    <property type="entry name" value="IG-LIKE DOMAIN-CONTAINING PROTEIN"/>
    <property type="match status" value="1"/>
</dbReference>
<dbReference type="Proteomes" id="UP000683360">
    <property type="component" value="Unassembled WGS sequence"/>
</dbReference>
<dbReference type="OrthoDB" id="504170at2759"/>
<feature type="domain" description="Ig-like" evidence="3">
    <location>
        <begin position="37"/>
        <end position="116"/>
    </location>
</feature>
<gene>
    <name evidence="4" type="ORF">MEDL_46232</name>
</gene>
<dbReference type="InterPro" id="IPR003598">
    <property type="entry name" value="Ig_sub2"/>
</dbReference>
<keyword evidence="1" id="KW-0732">Signal</keyword>
<evidence type="ECO:0000256" key="1">
    <source>
        <dbReference type="ARBA" id="ARBA00022729"/>
    </source>
</evidence>
<dbReference type="SMART" id="SM00408">
    <property type="entry name" value="IGc2"/>
    <property type="match status" value="3"/>
</dbReference>
<keyword evidence="2" id="KW-1015">Disulfide bond</keyword>
<dbReference type="PIRSF" id="PIRSF000615">
    <property type="entry name" value="TyrPK_CSF1-R"/>
    <property type="match status" value="1"/>
</dbReference>
<dbReference type="Pfam" id="PF13927">
    <property type="entry name" value="Ig_3"/>
    <property type="match status" value="1"/>
</dbReference>
<dbReference type="PROSITE" id="PS50835">
    <property type="entry name" value="IG_LIKE"/>
    <property type="match status" value="3"/>
</dbReference>
<dbReference type="Pfam" id="PF07679">
    <property type="entry name" value="I-set"/>
    <property type="match status" value="2"/>
</dbReference>
<dbReference type="InterPro" id="IPR013098">
    <property type="entry name" value="Ig_I-set"/>
</dbReference>
<feature type="domain" description="Ig-like" evidence="3">
    <location>
        <begin position="221"/>
        <end position="310"/>
    </location>
</feature>
<organism evidence="4 5">
    <name type="scientific">Mytilus edulis</name>
    <name type="common">Blue mussel</name>
    <dbReference type="NCBI Taxonomy" id="6550"/>
    <lineage>
        <taxon>Eukaryota</taxon>
        <taxon>Metazoa</taxon>
        <taxon>Spiralia</taxon>
        <taxon>Lophotrochozoa</taxon>
        <taxon>Mollusca</taxon>
        <taxon>Bivalvia</taxon>
        <taxon>Autobranchia</taxon>
        <taxon>Pteriomorphia</taxon>
        <taxon>Mytilida</taxon>
        <taxon>Mytiloidea</taxon>
        <taxon>Mytilidae</taxon>
        <taxon>Mytilinae</taxon>
        <taxon>Mytilus</taxon>
    </lineage>
</organism>
<reference evidence="4" key="1">
    <citation type="submission" date="2021-03" db="EMBL/GenBank/DDBJ databases">
        <authorList>
            <person name="Bekaert M."/>
        </authorList>
    </citation>
    <scope>NUCLEOTIDE SEQUENCE</scope>
</reference>
<dbReference type="InterPro" id="IPR036179">
    <property type="entry name" value="Ig-like_dom_sf"/>
</dbReference>
<dbReference type="SMART" id="SM00409">
    <property type="entry name" value="IG"/>
    <property type="match status" value="3"/>
</dbReference>
<evidence type="ECO:0000313" key="4">
    <source>
        <dbReference type="EMBL" id="CAG2233594.1"/>
    </source>
</evidence>
<sequence>MNATCSMLPENNKSISSVDEKIHKRKHIVDYDGERRATITVTTNAENIATDYGKSITLTCDVSVIFTCFVKSIEWYKGKNKIKCCRDNTTKYESDRNNLELTIKDVDKNDLGDYTCVLNTIFLPLPQIVVTKQLIEILKNGESIELSCNISSRYKTTSVNWFKGSDEVIENRKKYELKGNNQNILCIHDVKVSDSGTYKCRVDNEKGRNESEGITVVYSLPVIAVEKQLIEIPTNGQSIKLSCYISSRYKSTSIKWFKDSGEVSDNRKKYESKGNNLNILTIHDVNGNDSGIYTCRVDNEKGYNESEEIAVKYCK</sequence>
<dbReference type="EMBL" id="CAJPWZ010002212">
    <property type="protein sequence ID" value="CAG2233594.1"/>
    <property type="molecule type" value="Genomic_DNA"/>
</dbReference>
<proteinExistence type="predicted"/>